<dbReference type="OrthoDB" id="10512052at2759"/>
<evidence type="ECO:0000313" key="1">
    <source>
        <dbReference type="EMBL" id="PHH80503.1"/>
    </source>
</evidence>
<accession>A0A2C5ZKY8</accession>
<comment type="caution">
    <text evidence="1">The sequence shown here is derived from an EMBL/GenBank/DDBJ whole genome shotgun (WGS) entry which is preliminary data.</text>
</comment>
<sequence>MKELTLSHFGEQCLAGCVDCAYIDWIVNKEYRLRKYVWNSYGGAVYDKQERKIKKDGDKRWKEFHLKEAIGDTIGKTDVSKKVKKKLGKAAKQREKEFKMEQDRILKAQRKANRDRQKDTEKRDMEKVVTQLIQDVRLRWDKTVGNDTNDERTRRLEEMEKRINEVLPVDLRFALLKYYIRYPPPPVKDNRVHEELRQEMKKELDKWRPLRGKWGPQKPRYWVGPGISPGTWMIHTIYAPRPNLPDDPE</sequence>
<protein>
    <submittedName>
        <fullName evidence="1">Uncharacterized protein</fullName>
    </submittedName>
</protein>
<dbReference type="EMBL" id="NJES01000015">
    <property type="protein sequence ID" value="PHH80503.1"/>
    <property type="molecule type" value="Genomic_DNA"/>
</dbReference>
<evidence type="ECO:0000313" key="2">
    <source>
        <dbReference type="Proteomes" id="UP000226431"/>
    </source>
</evidence>
<dbReference type="Proteomes" id="UP000226431">
    <property type="component" value="Unassembled WGS sequence"/>
</dbReference>
<reference evidence="1 2" key="1">
    <citation type="submission" date="2017-06" db="EMBL/GenBank/DDBJ databases">
        <title>Ant-infecting Ophiocordyceps genomes reveal a high diversity of potential behavioral manipulation genes and a possible major role for enterotoxins.</title>
        <authorList>
            <person name="De Bekker C."/>
            <person name="Evans H.C."/>
            <person name="Brachmann A."/>
            <person name="Hughes D.P."/>
        </authorList>
    </citation>
    <scope>NUCLEOTIDE SEQUENCE [LARGE SCALE GENOMIC DNA]</scope>
    <source>
        <strain evidence="1 2">Map16</strain>
    </source>
</reference>
<dbReference type="AlphaFoldDB" id="A0A2C5ZKY8"/>
<organism evidence="1 2">
    <name type="scientific">Ophiocordyceps camponoti-rufipedis</name>
    <dbReference type="NCBI Taxonomy" id="2004952"/>
    <lineage>
        <taxon>Eukaryota</taxon>
        <taxon>Fungi</taxon>
        <taxon>Dikarya</taxon>
        <taxon>Ascomycota</taxon>
        <taxon>Pezizomycotina</taxon>
        <taxon>Sordariomycetes</taxon>
        <taxon>Hypocreomycetidae</taxon>
        <taxon>Hypocreales</taxon>
        <taxon>Ophiocordycipitaceae</taxon>
        <taxon>Ophiocordyceps</taxon>
    </lineage>
</organism>
<name>A0A2C5ZKY8_9HYPO</name>
<proteinExistence type="predicted"/>
<keyword evidence="2" id="KW-1185">Reference proteome</keyword>
<gene>
    <name evidence="1" type="ORF">CDD80_1270</name>
</gene>